<dbReference type="Proteomes" id="UP000326380">
    <property type="component" value="Unassembled WGS sequence"/>
</dbReference>
<evidence type="ECO:0000313" key="2">
    <source>
        <dbReference type="EMBL" id="KAA9338710.1"/>
    </source>
</evidence>
<dbReference type="Pfam" id="PF12697">
    <property type="entry name" value="Abhydrolase_6"/>
    <property type="match status" value="1"/>
</dbReference>
<reference evidence="2 3" key="1">
    <citation type="submission" date="2019-09" db="EMBL/GenBank/DDBJ databases">
        <title>Genome sequence of Hymenobacter sp. M3.</title>
        <authorList>
            <person name="Srinivasan S."/>
        </authorList>
    </citation>
    <scope>NUCLEOTIDE SEQUENCE [LARGE SCALE GENOMIC DNA]</scope>
    <source>
        <strain evidence="2 3">M3</strain>
    </source>
</reference>
<keyword evidence="3" id="KW-1185">Reference proteome</keyword>
<dbReference type="PANTHER" id="PTHR43265">
    <property type="entry name" value="ESTERASE ESTD"/>
    <property type="match status" value="1"/>
</dbReference>
<dbReference type="InterPro" id="IPR053145">
    <property type="entry name" value="AB_hydrolase_Est10"/>
</dbReference>
<keyword evidence="2" id="KW-0378">Hydrolase</keyword>
<proteinExistence type="predicted"/>
<sequence length="467" mass="51211">MPRGQRRAERLHPTQRPVRKSSRWWVLYSLLLAAGALLNACAPEQAQTPPPTGHYEGTLTCRGAELRVTFDLRELHGDTLQADLRVPTAQGLGWQYPIVQVVGTQLKAASVHGPRLDVRHESNFFRGTVYFGDTLQANLLVLRRGEAPKPLYQARPLPLPTAVGTAAATLLVPTDTLLHPAVVLLHGSGTPHQQDLYAYADLLARNGFVALVYDRRDARQRGPAAYSQTDLAEDALAAVRVLKAQPRVDSARVGLWGISQGATVAALAAGQPSKPVAFVVGVSGPGVSWGAAARYQNQGFLRQAGVSPAEMRQALRAFDAVEQFVRRGRPSDSVRAATVLAEAWQQPWASHTTLPKQLPTAAERKTLLQWRDLDLDPRQAWQRVPVPALLLYGAADDRFNARETAQRLRSSVGRRRGSAVKLYPNADHEIMLGGAPADSTQRWQWPQPAPGYLEDMLGWLKQQTAQQ</sequence>
<dbReference type="Gene3D" id="3.40.50.1820">
    <property type="entry name" value="alpha/beta hydrolase"/>
    <property type="match status" value="1"/>
</dbReference>
<feature type="domain" description="AB hydrolase-1" evidence="1">
    <location>
        <begin position="182"/>
        <end position="432"/>
    </location>
</feature>
<dbReference type="EMBL" id="VTWU01000002">
    <property type="protein sequence ID" value="KAA9338710.1"/>
    <property type="molecule type" value="Genomic_DNA"/>
</dbReference>
<comment type="caution">
    <text evidence="2">The sequence shown here is derived from an EMBL/GenBank/DDBJ whole genome shotgun (WGS) entry which is preliminary data.</text>
</comment>
<name>A0AA88K182_9BACT</name>
<accession>A0AA88K182</accession>
<organism evidence="2 3">
    <name type="scientific">Hymenobacter busanensis</name>
    <dbReference type="NCBI Taxonomy" id="2607656"/>
    <lineage>
        <taxon>Bacteria</taxon>
        <taxon>Pseudomonadati</taxon>
        <taxon>Bacteroidota</taxon>
        <taxon>Cytophagia</taxon>
        <taxon>Cytophagales</taxon>
        <taxon>Hymenobacteraceae</taxon>
        <taxon>Hymenobacter</taxon>
    </lineage>
</organism>
<dbReference type="InterPro" id="IPR029058">
    <property type="entry name" value="AB_hydrolase_fold"/>
</dbReference>
<dbReference type="PANTHER" id="PTHR43265:SF1">
    <property type="entry name" value="ESTERASE ESTD"/>
    <property type="match status" value="1"/>
</dbReference>
<dbReference type="InterPro" id="IPR000073">
    <property type="entry name" value="AB_hydrolase_1"/>
</dbReference>
<evidence type="ECO:0000313" key="3">
    <source>
        <dbReference type="Proteomes" id="UP000326380"/>
    </source>
</evidence>
<evidence type="ECO:0000259" key="1">
    <source>
        <dbReference type="Pfam" id="PF12697"/>
    </source>
</evidence>
<dbReference type="GO" id="GO:0052689">
    <property type="term" value="F:carboxylic ester hydrolase activity"/>
    <property type="evidence" value="ECO:0007669"/>
    <property type="project" value="TreeGrafter"/>
</dbReference>
<dbReference type="SUPFAM" id="SSF53474">
    <property type="entry name" value="alpha/beta-Hydrolases"/>
    <property type="match status" value="1"/>
</dbReference>
<protein>
    <submittedName>
        <fullName evidence="2">Alpha/beta fold hydrolase</fullName>
    </submittedName>
</protein>
<dbReference type="AlphaFoldDB" id="A0AA88K182"/>
<gene>
    <name evidence="2" type="ORF">F0P96_07775</name>
</gene>